<keyword evidence="2" id="KW-1185">Reference proteome</keyword>
<accession>A0ABQ5F3G8</accession>
<evidence type="ECO:0000313" key="2">
    <source>
        <dbReference type="Proteomes" id="UP001151760"/>
    </source>
</evidence>
<dbReference type="EMBL" id="BQNB010016968">
    <property type="protein sequence ID" value="GJT57866.1"/>
    <property type="molecule type" value="Genomic_DNA"/>
</dbReference>
<dbReference type="Proteomes" id="UP001151760">
    <property type="component" value="Unassembled WGS sequence"/>
</dbReference>
<sequence>MHSNTSRILELFCHKLKKLITHFIQMISLKLLVQLSVIVSGVRGVLHAGLSTSDPIDLASQFSTEFLISSLSKSLKHLNHCDSFLTSLALYDLK</sequence>
<name>A0ABQ5F3G8_9ASTR</name>
<protein>
    <submittedName>
        <fullName evidence="1">Uncharacterized protein</fullName>
    </submittedName>
</protein>
<reference evidence="1" key="1">
    <citation type="journal article" date="2022" name="Int. J. Mol. Sci.">
        <title>Draft Genome of Tanacetum Coccineum: Genomic Comparison of Closely Related Tanacetum-Family Plants.</title>
        <authorList>
            <person name="Yamashiro T."/>
            <person name="Shiraishi A."/>
            <person name="Nakayama K."/>
            <person name="Satake H."/>
        </authorList>
    </citation>
    <scope>NUCLEOTIDE SEQUENCE</scope>
</reference>
<evidence type="ECO:0000313" key="1">
    <source>
        <dbReference type="EMBL" id="GJT57866.1"/>
    </source>
</evidence>
<gene>
    <name evidence="1" type="ORF">Tco_0992920</name>
</gene>
<reference evidence="1" key="2">
    <citation type="submission" date="2022-01" db="EMBL/GenBank/DDBJ databases">
        <authorList>
            <person name="Yamashiro T."/>
            <person name="Shiraishi A."/>
            <person name="Satake H."/>
            <person name="Nakayama K."/>
        </authorList>
    </citation>
    <scope>NUCLEOTIDE SEQUENCE</scope>
</reference>
<proteinExistence type="predicted"/>
<organism evidence="1 2">
    <name type="scientific">Tanacetum coccineum</name>
    <dbReference type="NCBI Taxonomy" id="301880"/>
    <lineage>
        <taxon>Eukaryota</taxon>
        <taxon>Viridiplantae</taxon>
        <taxon>Streptophyta</taxon>
        <taxon>Embryophyta</taxon>
        <taxon>Tracheophyta</taxon>
        <taxon>Spermatophyta</taxon>
        <taxon>Magnoliopsida</taxon>
        <taxon>eudicotyledons</taxon>
        <taxon>Gunneridae</taxon>
        <taxon>Pentapetalae</taxon>
        <taxon>asterids</taxon>
        <taxon>campanulids</taxon>
        <taxon>Asterales</taxon>
        <taxon>Asteraceae</taxon>
        <taxon>Asteroideae</taxon>
        <taxon>Anthemideae</taxon>
        <taxon>Anthemidinae</taxon>
        <taxon>Tanacetum</taxon>
    </lineage>
</organism>
<comment type="caution">
    <text evidence="1">The sequence shown here is derived from an EMBL/GenBank/DDBJ whole genome shotgun (WGS) entry which is preliminary data.</text>
</comment>